<dbReference type="EMBL" id="JAKOGI010003592">
    <property type="protein sequence ID" value="KAJ8420302.1"/>
    <property type="molecule type" value="Genomic_DNA"/>
</dbReference>
<evidence type="ECO:0000259" key="1">
    <source>
        <dbReference type="PROSITE" id="PS51352"/>
    </source>
</evidence>
<dbReference type="SUPFAM" id="SSF52833">
    <property type="entry name" value="Thioredoxin-like"/>
    <property type="match status" value="1"/>
</dbReference>
<dbReference type="OrthoDB" id="10263751at2759"/>
<dbReference type="PROSITE" id="PS00194">
    <property type="entry name" value="THIOREDOXIN_1"/>
    <property type="match status" value="1"/>
</dbReference>
<reference evidence="2" key="1">
    <citation type="submission" date="2022-04" db="EMBL/GenBank/DDBJ databases">
        <title>Carnegiea gigantea Genome sequencing and assembly v2.</title>
        <authorList>
            <person name="Copetti D."/>
            <person name="Sanderson M.J."/>
            <person name="Burquez A."/>
            <person name="Wojciechowski M.F."/>
        </authorList>
    </citation>
    <scope>NUCLEOTIDE SEQUENCE</scope>
    <source>
        <strain evidence="2">SGP5-SGP5p</strain>
        <tissue evidence="2">Aerial part</tissue>
    </source>
</reference>
<protein>
    <recommendedName>
        <fullName evidence="1">Thioredoxin domain-containing protein</fullName>
    </recommendedName>
</protein>
<dbReference type="PANTHER" id="PTHR10438:SF413">
    <property type="entry name" value="THIOREDOXIN H2"/>
    <property type="match status" value="1"/>
</dbReference>
<evidence type="ECO:0000313" key="2">
    <source>
        <dbReference type="EMBL" id="KAJ8420302.1"/>
    </source>
</evidence>
<dbReference type="InterPro" id="IPR050620">
    <property type="entry name" value="Thioredoxin_H-type-like"/>
</dbReference>
<keyword evidence="3" id="KW-1185">Reference proteome</keyword>
<dbReference type="AlphaFoldDB" id="A0A9Q1JEL0"/>
<gene>
    <name evidence="2" type="ORF">Cgig2_009379</name>
</gene>
<dbReference type="Gene3D" id="3.40.30.10">
    <property type="entry name" value="Glutaredoxin"/>
    <property type="match status" value="1"/>
</dbReference>
<organism evidence="2 3">
    <name type="scientific">Carnegiea gigantea</name>
    <dbReference type="NCBI Taxonomy" id="171969"/>
    <lineage>
        <taxon>Eukaryota</taxon>
        <taxon>Viridiplantae</taxon>
        <taxon>Streptophyta</taxon>
        <taxon>Embryophyta</taxon>
        <taxon>Tracheophyta</taxon>
        <taxon>Spermatophyta</taxon>
        <taxon>Magnoliopsida</taxon>
        <taxon>eudicotyledons</taxon>
        <taxon>Gunneridae</taxon>
        <taxon>Pentapetalae</taxon>
        <taxon>Caryophyllales</taxon>
        <taxon>Cactineae</taxon>
        <taxon>Cactaceae</taxon>
        <taxon>Cactoideae</taxon>
        <taxon>Echinocereeae</taxon>
        <taxon>Carnegiea</taxon>
    </lineage>
</organism>
<dbReference type="CDD" id="cd02947">
    <property type="entry name" value="TRX_family"/>
    <property type="match status" value="1"/>
</dbReference>
<dbReference type="InterPro" id="IPR013766">
    <property type="entry name" value="Thioredoxin_domain"/>
</dbReference>
<dbReference type="PANTHER" id="PTHR10438">
    <property type="entry name" value="THIOREDOXIN"/>
    <property type="match status" value="1"/>
</dbReference>
<accession>A0A9Q1JEL0</accession>
<feature type="domain" description="Thioredoxin" evidence="1">
    <location>
        <begin position="7"/>
        <end position="187"/>
    </location>
</feature>
<dbReference type="InterPro" id="IPR036249">
    <property type="entry name" value="Thioredoxin-like_sf"/>
</dbReference>
<evidence type="ECO:0000313" key="3">
    <source>
        <dbReference type="Proteomes" id="UP001153076"/>
    </source>
</evidence>
<sequence length="188" mass="20724">MGSFVSALLGGGGAAYAAEDTAEGSSEARVVSFHSANRWQLHFNSCKDSNKLLVVDFTASWCGPCKFMEPAVHAMAAKFTDVEFAKIDVDELQFHLIDPDAHCLLCVETPEIDGITIIDSIRALLARLKEIAEYEATVESFGRIDVSQEFNVDAMPTFVFLKQGKEVDRVVGARKDELEKKIARHRSP</sequence>
<dbReference type="Proteomes" id="UP001153076">
    <property type="component" value="Unassembled WGS sequence"/>
</dbReference>
<dbReference type="InterPro" id="IPR017937">
    <property type="entry name" value="Thioredoxin_CS"/>
</dbReference>
<dbReference type="Pfam" id="PF00085">
    <property type="entry name" value="Thioredoxin"/>
    <property type="match status" value="2"/>
</dbReference>
<proteinExistence type="predicted"/>
<dbReference type="PRINTS" id="PR00421">
    <property type="entry name" value="THIOREDOXIN"/>
</dbReference>
<comment type="caution">
    <text evidence="2">The sequence shown here is derived from an EMBL/GenBank/DDBJ whole genome shotgun (WGS) entry which is preliminary data.</text>
</comment>
<dbReference type="PROSITE" id="PS51352">
    <property type="entry name" value="THIOREDOXIN_2"/>
    <property type="match status" value="1"/>
</dbReference>
<name>A0A9Q1JEL0_9CARY</name>